<name>M2ZUG1_PSEFD</name>
<dbReference type="AlphaFoldDB" id="M2ZUG1"/>
<dbReference type="Proteomes" id="UP000016932">
    <property type="component" value="Unassembled WGS sequence"/>
</dbReference>
<sequence length="236" mass="24800">MVRFMPTILAAGLAIGAAFALPADIRATTSGVDTSGTTTTSTDVSVPTMSVLDVPSYTLRLQPNVTINVTMSQIPTQLPTSAPSVMDTSYTLRPDTDSVTTTSTIPATKTVDKRAVCTDAGIVHECDAAPPADGFGMTYTPSVPSDWAAPVCGGTSAYSGSTDSTLLATADKMCNSANWNTMVDPSETLRWVTKADDGHDMTFSIDFDWLAVPADQDTVLFNSIACHAGFKKLVVE</sequence>
<dbReference type="EMBL" id="KB446558">
    <property type="protein sequence ID" value="EME82644.1"/>
    <property type="molecule type" value="Genomic_DNA"/>
</dbReference>
<keyword evidence="3" id="KW-1185">Reference proteome</keyword>
<evidence type="ECO:0000256" key="1">
    <source>
        <dbReference type="SAM" id="SignalP"/>
    </source>
</evidence>
<proteinExistence type="predicted"/>
<feature type="chain" id="PRO_5004030800" description="Ig-like domain-containing protein" evidence="1">
    <location>
        <begin position="21"/>
        <end position="236"/>
    </location>
</feature>
<dbReference type="VEuPathDB" id="FungiDB:MYCFIDRAFT_80279"/>
<feature type="signal peptide" evidence="1">
    <location>
        <begin position="1"/>
        <end position="20"/>
    </location>
</feature>
<evidence type="ECO:0008006" key="4">
    <source>
        <dbReference type="Google" id="ProtNLM"/>
    </source>
</evidence>
<dbReference type="KEGG" id="pfj:MYCFIDRAFT_80279"/>
<gene>
    <name evidence="2" type="ORF">MYCFIDRAFT_80279</name>
</gene>
<dbReference type="OrthoDB" id="3648672at2759"/>
<dbReference type="GeneID" id="19341690"/>
<dbReference type="RefSeq" id="XP_007925964.1">
    <property type="nucleotide sequence ID" value="XM_007927773.1"/>
</dbReference>
<evidence type="ECO:0000313" key="2">
    <source>
        <dbReference type="EMBL" id="EME82644.1"/>
    </source>
</evidence>
<evidence type="ECO:0000313" key="3">
    <source>
        <dbReference type="Proteomes" id="UP000016932"/>
    </source>
</evidence>
<accession>M2ZUG1</accession>
<protein>
    <recommendedName>
        <fullName evidence="4">Ig-like domain-containing protein</fullName>
    </recommendedName>
</protein>
<dbReference type="HOGENOM" id="CLU_1175882_0_0_1"/>
<organism evidence="2 3">
    <name type="scientific">Pseudocercospora fijiensis (strain CIRAD86)</name>
    <name type="common">Black leaf streak disease fungus</name>
    <name type="synonym">Mycosphaerella fijiensis</name>
    <dbReference type="NCBI Taxonomy" id="383855"/>
    <lineage>
        <taxon>Eukaryota</taxon>
        <taxon>Fungi</taxon>
        <taxon>Dikarya</taxon>
        <taxon>Ascomycota</taxon>
        <taxon>Pezizomycotina</taxon>
        <taxon>Dothideomycetes</taxon>
        <taxon>Dothideomycetidae</taxon>
        <taxon>Mycosphaerellales</taxon>
        <taxon>Mycosphaerellaceae</taxon>
        <taxon>Pseudocercospora</taxon>
    </lineage>
</organism>
<keyword evidence="1" id="KW-0732">Signal</keyword>
<reference evidence="2 3" key="1">
    <citation type="journal article" date="2012" name="PLoS Pathog.">
        <title>Diverse lifestyles and strategies of plant pathogenesis encoded in the genomes of eighteen Dothideomycetes fungi.</title>
        <authorList>
            <person name="Ohm R.A."/>
            <person name="Feau N."/>
            <person name="Henrissat B."/>
            <person name="Schoch C.L."/>
            <person name="Horwitz B.A."/>
            <person name="Barry K.W."/>
            <person name="Condon B.J."/>
            <person name="Copeland A.C."/>
            <person name="Dhillon B."/>
            <person name="Glaser F."/>
            <person name="Hesse C.N."/>
            <person name="Kosti I."/>
            <person name="LaButti K."/>
            <person name="Lindquist E.A."/>
            <person name="Lucas S."/>
            <person name="Salamov A.A."/>
            <person name="Bradshaw R.E."/>
            <person name="Ciuffetti L."/>
            <person name="Hamelin R.C."/>
            <person name="Kema G.H.J."/>
            <person name="Lawrence C."/>
            <person name="Scott J.A."/>
            <person name="Spatafora J.W."/>
            <person name="Turgeon B.G."/>
            <person name="de Wit P.J.G.M."/>
            <person name="Zhong S."/>
            <person name="Goodwin S.B."/>
            <person name="Grigoriev I.V."/>
        </authorList>
    </citation>
    <scope>NUCLEOTIDE SEQUENCE [LARGE SCALE GENOMIC DNA]</scope>
    <source>
        <strain evidence="2 3">CIRAD86</strain>
    </source>
</reference>